<keyword evidence="9" id="KW-1185">Reference proteome</keyword>
<reference evidence="8 9" key="1">
    <citation type="submission" date="2009-05" db="EMBL/GenBank/DDBJ databases">
        <title>The draft genome of Acidovorax delafieldii 2AN.</title>
        <authorList>
            <consortium name="US DOE Joint Genome Institute (JGI-PGF)"/>
            <person name="Lucas S."/>
            <person name="Copeland A."/>
            <person name="Lapidus A."/>
            <person name="Glavina del Rio T."/>
            <person name="Tice H."/>
            <person name="Bruce D."/>
            <person name="Goodwin L."/>
            <person name="Pitluck S."/>
            <person name="Larimer F."/>
            <person name="Land M.L."/>
            <person name="Hauser L."/>
            <person name="Shelobolina E.S."/>
            <person name="Picardal F."/>
            <person name="Roden E."/>
            <person name="Emerson D."/>
        </authorList>
    </citation>
    <scope>NUCLEOTIDE SEQUENCE [LARGE SCALE GENOMIC DNA]</scope>
    <source>
        <strain evidence="8 9">2AN</strain>
    </source>
</reference>
<evidence type="ECO:0000256" key="4">
    <source>
        <dbReference type="ARBA" id="ARBA00022827"/>
    </source>
</evidence>
<dbReference type="GO" id="GO:0050660">
    <property type="term" value="F:flavin adenine dinucleotide binding"/>
    <property type="evidence" value="ECO:0007669"/>
    <property type="project" value="InterPro"/>
</dbReference>
<evidence type="ECO:0000313" key="9">
    <source>
        <dbReference type="Proteomes" id="UP000003856"/>
    </source>
</evidence>
<accession>C5T5T3</accession>
<dbReference type="AlphaFoldDB" id="C5T5T3"/>
<dbReference type="Pfam" id="PF00441">
    <property type="entry name" value="Acyl-CoA_dh_1"/>
    <property type="match status" value="1"/>
</dbReference>
<dbReference type="InterPro" id="IPR013786">
    <property type="entry name" value="AcylCoA_DH/ox_N"/>
</dbReference>
<dbReference type="InterPro" id="IPR046373">
    <property type="entry name" value="Acyl-CoA_Oxase/DH_mid-dom_sf"/>
</dbReference>
<dbReference type="InterPro" id="IPR036250">
    <property type="entry name" value="AcylCo_DH-like_C"/>
</dbReference>
<dbReference type="Proteomes" id="UP000003856">
    <property type="component" value="Unassembled WGS sequence"/>
</dbReference>
<evidence type="ECO:0000256" key="2">
    <source>
        <dbReference type="ARBA" id="ARBA00009347"/>
    </source>
</evidence>
<dbReference type="Gene3D" id="2.40.110.10">
    <property type="entry name" value="Butyryl-CoA Dehydrogenase, subunit A, domain 2"/>
    <property type="match status" value="1"/>
</dbReference>
<gene>
    <name evidence="8" type="ORF">AcdelDRAFT_2263</name>
</gene>
<dbReference type="Gene3D" id="1.10.540.10">
    <property type="entry name" value="Acyl-CoA dehydrogenase/oxidase, N-terminal domain"/>
    <property type="match status" value="1"/>
</dbReference>
<dbReference type="EMBL" id="ACQT01000071">
    <property type="protein sequence ID" value="EER60161.1"/>
    <property type="molecule type" value="Genomic_DNA"/>
</dbReference>
<feature type="domain" description="Acyl-CoA dehydrogenase/oxidase N-terminal" evidence="7">
    <location>
        <begin position="6"/>
        <end position="116"/>
    </location>
</feature>
<dbReference type="Gene3D" id="1.20.140.10">
    <property type="entry name" value="Butyryl-CoA Dehydrogenase, subunit A, domain 3"/>
    <property type="match status" value="1"/>
</dbReference>
<dbReference type="CDD" id="cd00567">
    <property type="entry name" value="ACAD"/>
    <property type="match status" value="1"/>
</dbReference>
<keyword evidence="5" id="KW-0560">Oxidoreductase</keyword>
<dbReference type="InterPro" id="IPR037069">
    <property type="entry name" value="AcylCoA_DH/ox_N_sf"/>
</dbReference>
<dbReference type="InterPro" id="IPR009100">
    <property type="entry name" value="AcylCoA_DH/oxidase_NM_dom_sf"/>
</dbReference>
<feature type="domain" description="Acyl-CoA dehydrogenase/oxidase C-terminal" evidence="6">
    <location>
        <begin position="230"/>
        <end position="352"/>
    </location>
</feature>
<dbReference type="PANTHER" id="PTHR43884">
    <property type="entry name" value="ACYL-COA DEHYDROGENASE"/>
    <property type="match status" value="1"/>
</dbReference>
<dbReference type="PATRIC" id="fig|573060.9.peg.2834"/>
<comment type="similarity">
    <text evidence="2">Belongs to the acyl-CoA dehydrogenase family.</text>
</comment>
<evidence type="ECO:0000313" key="8">
    <source>
        <dbReference type="EMBL" id="EER60161.1"/>
    </source>
</evidence>
<evidence type="ECO:0000256" key="5">
    <source>
        <dbReference type="ARBA" id="ARBA00023002"/>
    </source>
</evidence>
<organism evidence="8 9">
    <name type="scientific">Acidovorax delafieldii 2AN</name>
    <dbReference type="NCBI Taxonomy" id="573060"/>
    <lineage>
        <taxon>Bacteria</taxon>
        <taxon>Pseudomonadati</taxon>
        <taxon>Pseudomonadota</taxon>
        <taxon>Betaproteobacteria</taxon>
        <taxon>Burkholderiales</taxon>
        <taxon>Comamonadaceae</taxon>
        <taxon>Acidovorax</taxon>
    </lineage>
</organism>
<proteinExistence type="inferred from homology"/>
<dbReference type="PANTHER" id="PTHR43884:SF20">
    <property type="entry name" value="ACYL-COA DEHYDROGENASE FADE28"/>
    <property type="match status" value="1"/>
</dbReference>
<keyword evidence="3" id="KW-0285">Flavoprotein</keyword>
<sequence>MLFTLTDEQRLIQSSALDWLGHHYDFRQREASVHRDGGAAGVWAAFAEMGWLGLALSEDVDGIEGGLMEKGLLMQALGRHLVVEPFHSSAVLAARLLDLAGSPAQRQQWLPAVVAGQQRLALLHHEQGDALPWGRRHCTAQARTTGWVLDGAKKAVVGAVGAARWLVTATDGEGGTQVFLVDPEQAGVHIDAYGTSDGRQAADICLEQVEVGHDALLDGADCSAALERVLAEGIIAACWEATGAMQAALEQTQLYTQQRKQFGQAIASFQVVQHRLAEMAVQCAEAQAACEFATMRLEKHSDMQARQLAAGVKSKVGRASRFVAQECVQLHGAMGVCEELPIASTFRLLTAFAHESGHADSHAQWLGVQLARTGGYAHSQTLGAFDAP</sequence>
<evidence type="ECO:0000259" key="7">
    <source>
        <dbReference type="Pfam" id="PF02771"/>
    </source>
</evidence>
<protein>
    <submittedName>
        <fullName evidence="8">Acyl-CoA dehydrogenase domain protein</fullName>
    </submittedName>
</protein>
<dbReference type="RefSeq" id="WP_005796595.1">
    <property type="nucleotide sequence ID" value="NZ_ACQT01000071.1"/>
</dbReference>
<comment type="cofactor">
    <cofactor evidence="1">
        <name>FAD</name>
        <dbReference type="ChEBI" id="CHEBI:57692"/>
    </cofactor>
</comment>
<comment type="caution">
    <text evidence="8">The sequence shown here is derived from an EMBL/GenBank/DDBJ whole genome shotgun (WGS) entry which is preliminary data.</text>
</comment>
<evidence type="ECO:0000256" key="1">
    <source>
        <dbReference type="ARBA" id="ARBA00001974"/>
    </source>
</evidence>
<dbReference type="InterPro" id="IPR009075">
    <property type="entry name" value="AcylCo_DH/oxidase_C"/>
</dbReference>
<keyword evidence="4" id="KW-0274">FAD</keyword>
<evidence type="ECO:0000259" key="6">
    <source>
        <dbReference type="Pfam" id="PF00441"/>
    </source>
</evidence>
<dbReference type="GO" id="GO:0003995">
    <property type="term" value="F:acyl-CoA dehydrogenase activity"/>
    <property type="evidence" value="ECO:0007669"/>
    <property type="project" value="TreeGrafter"/>
</dbReference>
<name>C5T5T3_ACIDE</name>
<dbReference type="SUPFAM" id="SSF47203">
    <property type="entry name" value="Acyl-CoA dehydrogenase C-terminal domain-like"/>
    <property type="match status" value="1"/>
</dbReference>
<evidence type="ECO:0000256" key="3">
    <source>
        <dbReference type="ARBA" id="ARBA00022630"/>
    </source>
</evidence>
<dbReference type="OrthoDB" id="9770681at2"/>
<dbReference type="Pfam" id="PF02771">
    <property type="entry name" value="Acyl-CoA_dh_N"/>
    <property type="match status" value="1"/>
</dbReference>
<dbReference type="SUPFAM" id="SSF56645">
    <property type="entry name" value="Acyl-CoA dehydrogenase NM domain-like"/>
    <property type="match status" value="1"/>
</dbReference>